<gene>
    <name evidence="2" type="ORF">R1flu_018663</name>
</gene>
<name>A0ABD1ZGH8_9MARC</name>
<feature type="region of interest" description="Disordered" evidence="1">
    <location>
        <begin position="143"/>
        <end position="164"/>
    </location>
</feature>
<feature type="compositionally biased region" description="Basic residues" evidence="1">
    <location>
        <begin position="27"/>
        <end position="38"/>
    </location>
</feature>
<evidence type="ECO:0000313" key="3">
    <source>
        <dbReference type="Proteomes" id="UP001605036"/>
    </source>
</evidence>
<proteinExistence type="predicted"/>
<feature type="region of interest" description="Disordered" evidence="1">
    <location>
        <begin position="27"/>
        <end position="61"/>
    </location>
</feature>
<protein>
    <recommendedName>
        <fullName evidence="4">Dof-type domain-containing protein</fullName>
    </recommendedName>
</protein>
<evidence type="ECO:0000313" key="2">
    <source>
        <dbReference type="EMBL" id="KAL2650535.1"/>
    </source>
</evidence>
<feature type="compositionally biased region" description="Basic and acidic residues" evidence="1">
    <location>
        <begin position="50"/>
        <end position="60"/>
    </location>
</feature>
<reference evidence="2 3" key="1">
    <citation type="submission" date="2024-09" db="EMBL/GenBank/DDBJ databases">
        <title>Chromosome-scale assembly of Riccia fluitans.</title>
        <authorList>
            <person name="Paukszto L."/>
            <person name="Sawicki J."/>
            <person name="Karawczyk K."/>
            <person name="Piernik-Szablinska J."/>
            <person name="Szczecinska M."/>
            <person name="Mazdziarz M."/>
        </authorList>
    </citation>
    <scope>NUCLEOTIDE SEQUENCE [LARGE SCALE GENOMIC DNA]</scope>
    <source>
        <strain evidence="2">Rf_01</strain>
        <tissue evidence="2">Aerial parts of the thallus</tissue>
    </source>
</reference>
<evidence type="ECO:0008006" key="4">
    <source>
        <dbReference type="Google" id="ProtNLM"/>
    </source>
</evidence>
<dbReference type="AlphaFoldDB" id="A0ABD1ZGH8"/>
<sequence length="223" mass="25043">MVFYVVSCSPTPRQRCMKPDACNQKKNWKSTKKYRRRQGTPIGAEAGETEQNHRRFRPEPKPQTSRLIVTNMDNLPIHLDRHTRRRSSLLVPNSAIELPVLATRCSVSGLQESDDNSGVNYEARETQWLNGCYVDPITHSSPIASMKVPQSPQQHSQQEGEVQNSNLSLLQPSQDPAHYISGLVVFDRSMFGPHGGNSFIENYGHLLNGFNSGVSSFSDEPFC</sequence>
<accession>A0ABD1ZGH8</accession>
<evidence type="ECO:0000256" key="1">
    <source>
        <dbReference type="SAM" id="MobiDB-lite"/>
    </source>
</evidence>
<organism evidence="2 3">
    <name type="scientific">Riccia fluitans</name>
    <dbReference type="NCBI Taxonomy" id="41844"/>
    <lineage>
        <taxon>Eukaryota</taxon>
        <taxon>Viridiplantae</taxon>
        <taxon>Streptophyta</taxon>
        <taxon>Embryophyta</taxon>
        <taxon>Marchantiophyta</taxon>
        <taxon>Marchantiopsida</taxon>
        <taxon>Marchantiidae</taxon>
        <taxon>Marchantiales</taxon>
        <taxon>Ricciaceae</taxon>
        <taxon>Riccia</taxon>
    </lineage>
</organism>
<keyword evidence="3" id="KW-1185">Reference proteome</keyword>
<dbReference type="Proteomes" id="UP001605036">
    <property type="component" value="Unassembled WGS sequence"/>
</dbReference>
<comment type="caution">
    <text evidence="2">The sequence shown here is derived from an EMBL/GenBank/DDBJ whole genome shotgun (WGS) entry which is preliminary data.</text>
</comment>
<dbReference type="EMBL" id="JBHFFA010000001">
    <property type="protein sequence ID" value="KAL2650535.1"/>
    <property type="molecule type" value="Genomic_DNA"/>
</dbReference>